<evidence type="ECO:0000313" key="8">
    <source>
        <dbReference type="EMBL" id="ARK29537.1"/>
    </source>
</evidence>
<feature type="chain" id="PRO_5038894141" evidence="7">
    <location>
        <begin position="24"/>
        <end position="517"/>
    </location>
</feature>
<evidence type="ECO:0000256" key="2">
    <source>
        <dbReference type="ARBA" id="ARBA00022729"/>
    </source>
</evidence>
<dbReference type="InterPro" id="IPR006059">
    <property type="entry name" value="SBP"/>
</dbReference>
<dbReference type="InterPro" id="IPR050490">
    <property type="entry name" value="Bact_solute-bd_prot1"/>
</dbReference>
<reference evidence="8 9" key="1">
    <citation type="submission" date="2017-04" db="EMBL/GenBank/DDBJ databases">
        <title>Bacillus krulwichiae AM31D Genome sequencing and assembly.</title>
        <authorList>
            <person name="Krulwich T.A."/>
            <person name="Anastor L."/>
            <person name="Ehrlich R."/>
            <person name="Ehrlich G.D."/>
            <person name="Janto B."/>
        </authorList>
    </citation>
    <scope>NUCLEOTIDE SEQUENCE [LARGE SCALE GENOMIC DNA]</scope>
    <source>
        <strain evidence="8 9">AM31D</strain>
    </source>
</reference>
<dbReference type="Proteomes" id="UP000193006">
    <property type="component" value="Chromosome"/>
</dbReference>
<dbReference type="SUPFAM" id="SSF53850">
    <property type="entry name" value="Periplasmic binding protein-like II"/>
    <property type="match status" value="1"/>
</dbReference>
<feature type="region of interest" description="Disordered" evidence="6">
    <location>
        <begin position="28"/>
        <end position="48"/>
    </location>
</feature>
<evidence type="ECO:0000256" key="3">
    <source>
        <dbReference type="ARBA" id="ARBA00023136"/>
    </source>
</evidence>
<dbReference type="Gene3D" id="3.40.190.10">
    <property type="entry name" value="Periplasmic binding protein-like II"/>
    <property type="match status" value="2"/>
</dbReference>
<keyword evidence="9" id="KW-1185">Reference proteome</keyword>
<dbReference type="STRING" id="199441.BkAM31D_06505"/>
<protein>
    <submittedName>
        <fullName evidence="8">Lipoprotein LipO</fullName>
    </submittedName>
</protein>
<evidence type="ECO:0000256" key="5">
    <source>
        <dbReference type="ARBA" id="ARBA00023288"/>
    </source>
</evidence>
<organism evidence="8 9">
    <name type="scientific">Halalkalibacter krulwichiae</name>
    <dbReference type="NCBI Taxonomy" id="199441"/>
    <lineage>
        <taxon>Bacteria</taxon>
        <taxon>Bacillati</taxon>
        <taxon>Bacillota</taxon>
        <taxon>Bacilli</taxon>
        <taxon>Bacillales</taxon>
        <taxon>Bacillaceae</taxon>
        <taxon>Halalkalibacter</taxon>
    </lineage>
</organism>
<dbReference type="RefSeq" id="WP_066154153.1">
    <property type="nucleotide sequence ID" value="NZ_CP020814.1"/>
</dbReference>
<evidence type="ECO:0000313" key="9">
    <source>
        <dbReference type="Proteomes" id="UP000193006"/>
    </source>
</evidence>
<evidence type="ECO:0000256" key="6">
    <source>
        <dbReference type="SAM" id="MobiDB-lite"/>
    </source>
</evidence>
<dbReference type="KEGG" id="bkw:BkAM31D_06505"/>
<sequence length="517" mass="58386" precursor="true">MFKSKKVFGLVFTFALFAMLLSACSNNESTSSGDTDSSGSTGDSSDVDVNSIEPIEFSIMTNLHTAETPDKKIQELIEERTGYTLDIQWVPDSSYEERLNTAFATGSFPEAVRVGFQHLNQFKDAIRNDQFWEIGPYLDQFEYLSNFNDEILANTTVDGKIYGIYQGRPLSRQGMIYRKDWADNLGLEAPTTTDEFMEMVRAFTEDDPNGTGRNDTIGLADRSDLVYGGFKTVASWFGTPHEWGEKDGELLPEFMFPEFMETLDFYHEMHSNGYINQDFPVTSKQDQVALLTNGTAGVYVGSMEDVTSLYNDASALNPDIEFDVHNYVEGPHGEFGVWAIPGFSELVMFPKSAVESEEKLLSILGFYNELMNPEIANILYWGIEGEHYEVIDGKASAITTDQQKIDREIRPYLTLEVGEPATNGRYTIYTDYEVRQKADQLILENNDYLITDPTIILDSETFIRDGDRLKQMIDDATVRYILGQTDKEGFEAAVENWKSQGGNAVIEEFNASYQEQN</sequence>
<keyword evidence="3" id="KW-0472">Membrane</keyword>
<feature type="signal peptide" evidence="7">
    <location>
        <begin position="1"/>
        <end position="23"/>
    </location>
</feature>
<name>A0A1X9M804_9BACI</name>
<dbReference type="Pfam" id="PF01547">
    <property type="entry name" value="SBP_bac_1"/>
    <property type="match status" value="1"/>
</dbReference>
<dbReference type="AlphaFoldDB" id="A0A1X9M804"/>
<keyword evidence="5 8" id="KW-0449">Lipoprotein</keyword>
<dbReference type="PANTHER" id="PTHR43649">
    <property type="entry name" value="ARABINOSE-BINDING PROTEIN-RELATED"/>
    <property type="match status" value="1"/>
</dbReference>
<dbReference type="CDD" id="cd13580">
    <property type="entry name" value="PBP2_AlgQ_like_1"/>
    <property type="match status" value="1"/>
</dbReference>
<keyword evidence="4" id="KW-0564">Palmitate</keyword>
<accession>A0A1X9M804</accession>
<dbReference type="EMBL" id="CP020814">
    <property type="protein sequence ID" value="ARK29537.1"/>
    <property type="molecule type" value="Genomic_DNA"/>
</dbReference>
<proteinExistence type="predicted"/>
<gene>
    <name evidence="8" type="primary">lipO</name>
    <name evidence="8" type="ORF">BkAM31D_06505</name>
</gene>
<evidence type="ECO:0000256" key="4">
    <source>
        <dbReference type="ARBA" id="ARBA00023139"/>
    </source>
</evidence>
<dbReference type="PANTHER" id="PTHR43649:SF33">
    <property type="entry name" value="POLYGALACTURONAN_RHAMNOGALACTURONAN-BINDING PROTEIN YTCQ"/>
    <property type="match status" value="1"/>
</dbReference>
<evidence type="ECO:0000256" key="1">
    <source>
        <dbReference type="ARBA" id="ARBA00022475"/>
    </source>
</evidence>
<keyword evidence="2 7" id="KW-0732">Signal</keyword>
<dbReference type="PROSITE" id="PS51257">
    <property type="entry name" value="PROKAR_LIPOPROTEIN"/>
    <property type="match status" value="1"/>
</dbReference>
<keyword evidence="1" id="KW-1003">Cell membrane</keyword>
<evidence type="ECO:0000256" key="7">
    <source>
        <dbReference type="SAM" id="SignalP"/>
    </source>
</evidence>